<gene>
    <name evidence="3" type="ORF">EJ08DRAFT_708153</name>
</gene>
<dbReference type="PANTHER" id="PTHR48081">
    <property type="entry name" value="AB HYDROLASE SUPERFAMILY PROTEIN C4A8.06C"/>
    <property type="match status" value="1"/>
</dbReference>
<dbReference type="OrthoDB" id="408631at2759"/>
<dbReference type="Proteomes" id="UP000800235">
    <property type="component" value="Unassembled WGS sequence"/>
</dbReference>
<comment type="caution">
    <text evidence="3">The sequence shown here is derived from an EMBL/GenBank/DDBJ whole genome shotgun (WGS) entry which is preliminary data.</text>
</comment>
<dbReference type="Gene3D" id="3.40.50.1820">
    <property type="entry name" value="alpha/beta hydrolase"/>
    <property type="match status" value="1"/>
</dbReference>
<evidence type="ECO:0000256" key="1">
    <source>
        <dbReference type="ARBA" id="ARBA00022801"/>
    </source>
</evidence>
<sequence length="350" mass="38295">MPLESDLKLSSPKFSRDAIPDATAKLNEHLIKMMDGMPKWYEVGAERYRQMRWNNETPLPRPPVLEAGMDSTIASRGTGRTIPLRAFLPPGGKEKSKGTFLHIHGGGWVLQSERYQDGLLDFMAQKAGLSVVSVGYRLAPEDPFPAGVQDCQDAADYLVKNAEKEFGAPLSFMGGESAGAHLTVLTLLYLHTAHPTFSLTGGLALHFGAYDLSSFLPSVMNFKKPLIINNEIMTAYQNAFLPNTTIEQRKDPSISPLYADWNTIAEEMKEKTGKGLPRALFTIGTEDPLLDDSLCMCLKWLGAGGEGILRVYSGAPHGFIGFDEKLLVSAGEGMKDLETFLLHCLAEAGK</sequence>
<organism evidence="3 4">
    <name type="scientific">Tothia fuscella</name>
    <dbReference type="NCBI Taxonomy" id="1048955"/>
    <lineage>
        <taxon>Eukaryota</taxon>
        <taxon>Fungi</taxon>
        <taxon>Dikarya</taxon>
        <taxon>Ascomycota</taxon>
        <taxon>Pezizomycotina</taxon>
        <taxon>Dothideomycetes</taxon>
        <taxon>Pleosporomycetidae</taxon>
        <taxon>Venturiales</taxon>
        <taxon>Cylindrosympodiaceae</taxon>
        <taxon>Tothia</taxon>
    </lineage>
</organism>
<proteinExistence type="predicted"/>
<keyword evidence="4" id="KW-1185">Reference proteome</keyword>
<dbReference type="InterPro" id="IPR013094">
    <property type="entry name" value="AB_hydrolase_3"/>
</dbReference>
<dbReference type="Pfam" id="PF07859">
    <property type="entry name" value="Abhydrolase_3"/>
    <property type="match status" value="1"/>
</dbReference>
<protein>
    <submittedName>
        <fullName evidence="3">Alpha/beta-hydrolase</fullName>
    </submittedName>
</protein>
<accession>A0A9P4NED4</accession>
<evidence type="ECO:0000313" key="4">
    <source>
        <dbReference type="Proteomes" id="UP000800235"/>
    </source>
</evidence>
<dbReference type="SUPFAM" id="SSF53474">
    <property type="entry name" value="alpha/beta-Hydrolases"/>
    <property type="match status" value="1"/>
</dbReference>
<dbReference type="InterPro" id="IPR029058">
    <property type="entry name" value="AB_hydrolase_fold"/>
</dbReference>
<dbReference type="AlphaFoldDB" id="A0A9P4NED4"/>
<evidence type="ECO:0000313" key="3">
    <source>
        <dbReference type="EMBL" id="KAF2417239.1"/>
    </source>
</evidence>
<dbReference type="InterPro" id="IPR050300">
    <property type="entry name" value="GDXG_lipolytic_enzyme"/>
</dbReference>
<dbReference type="GO" id="GO:0016787">
    <property type="term" value="F:hydrolase activity"/>
    <property type="evidence" value="ECO:0007669"/>
    <property type="project" value="UniProtKB-KW"/>
</dbReference>
<name>A0A9P4NED4_9PEZI</name>
<dbReference type="EMBL" id="MU007142">
    <property type="protein sequence ID" value="KAF2417239.1"/>
    <property type="molecule type" value="Genomic_DNA"/>
</dbReference>
<keyword evidence="1" id="KW-0378">Hydrolase</keyword>
<feature type="domain" description="Alpha/beta hydrolase fold-3" evidence="2">
    <location>
        <begin position="101"/>
        <end position="320"/>
    </location>
</feature>
<reference evidence="3" key="1">
    <citation type="journal article" date="2020" name="Stud. Mycol.">
        <title>101 Dothideomycetes genomes: a test case for predicting lifestyles and emergence of pathogens.</title>
        <authorList>
            <person name="Haridas S."/>
            <person name="Albert R."/>
            <person name="Binder M."/>
            <person name="Bloem J."/>
            <person name="Labutti K."/>
            <person name="Salamov A."/>
            <person name="Andreopoulos B."/>
            <person name="Baker S."/>
            <person name="Barry K."/>
            <person name="Bills G."/>
            <person name="Bluhm B."/>
            <person name="Cannon C."/>
            <person name="Castanera R."/>
            <person name="Culley D."/>
            <person name="Daum C."/>
            <person name="Ezra D."/>
            <person name="Gonzalez J."/>
            <person name="Henrissat B."/>
            <person name="Kuo A."/>
            <person name="Liang C."/>
            <person name="Lipzen A."/>
            <person name="Lutzoni F."/>
            <person name="Magnuson J."/>
            <person name="Mondo S."/>
            <person name="Nolan M."/>
            <person name="Ohm R."/>
            <person name="Pangilinan J."/>
            <person name="Park H.-J."/>
            <person name="Ramirez L."/>
            <person name="Alfaro M."/>
            <person name="Sun H."/>
            <person name="Tritt A."/>
            <person name="Yoshinaga Y."/>
            <person name="Zwiers L.-H."/>
            <person name="Turgeon B."/>
            <person name="Goodwin S."/>
            <person name="Spatafora J."/>
            <person name="Crous P."/>
            <person name="Grigoriev I."/>
        </authorList>
    </citation>
    <scope>NUCLEOTIDE SEQUENCE</scope>
    <source>
        <strain evidence="3">CBS 130266</strain>
    </source>
</reference>
<evidence type="ECO:0000259" key="2">
    <source>
        <dbReference type="Pfam" id="PF07859"/>
    </source>
</evidence>